<protein>
    <submittedName>
        <fullName evidence="2">NAD(P)H-binding protein</fullName>
    </submittedName>
</protein>
<organism evidence="2 3">
    <name type="scientific">Nocardioides nanhaiensis</name>
    <dbReference type="NCBI Taxonomy" id="1476871"/>
    <lineage>
        <taxon>Bacteria</taxon>
        <taxon>Bacillati</taxon>
        <taxon>Actinomycetota</taxon>
        <taxon>Actinomycetes</taxon>
        <taxon>Propionibacteriales</taxon>
        <taxon>Nocardioidaceae</taxon>
        <taxon>Nocardioides</taxon>
    </lineage>
</organism>
<dbReference type="Proteomes" id="UP001500621">
    <property type="component" value="Unassembled WGS sequence"/>
</dbReference>
<dbReference type="Pfam" id="PF13460">
    <property type="entry name" value="NAD_binding_10"/>
    <property type="match status" value="1"/>
</dbReference>
<feature type="domain" description="NAD(P)-binding" evidence="1">
    <location>
        <begin position="24"/>
        <end position="192"/>
    </location>
</feature>
<dbReference type="InterPro" id="IPR036291">
    <property type="entry name" value="NAD(P)-bd_dom_sf"/>
</dbReference>
<dbReference type="InterPro" id="IPR016040">
    <property type="entry name" value="NAD(P)-bd_dom"/>
</dbReference>
<dbReference type="Gene3D" id="3.40.50.720">
    <property type="entry name" value="NAD(P)-binding Rossmann-like Domain"/>
    <property type="match status" value="1"/>
</dbReference>
<sequence>MDISSRPDPTEPPAARPLTIAVAGGTGVVGRHVVEVAHERGHQVVVLARSEGVDLTTGDGLAPRLTGVDAVVDVTGTFAQQRAESEAFFGGVTRTLLAAEREAGVGHHVVLSIVGVDDVPSGYYAGKRLQERLVAQQAPAVPWSILRATQFHEFAGQALGFARFGPVSVVPRMLSRPVAALEVAQALVDLVEHGPAGRVPDLAGPEQHRIAHLARRVSLARGLGRVVVEVPLPGAAGLAMRRGALLPVDDGPRGALSFDQWLAEA</sequence>
<keyword evidence="3" id="KW-1185">Reference proteome</keyword>
<comment type="caution">
    <text evidence="2">The sequence shown here is derived from an EMBL/GenBank/DDBJ whole genome shotgun (WGS) entry which is preliminary data.</text>
</comment>
<evidence type="ECO:0000259" key="1">
    <source>
        <dbReference type="Pfam" id="PF13460"/>
    </source>
</evidence>
<dbReference type="PANTHER" id="PTHR12126:SF11">
    <property type="entry name" value="NADH DEHYDROGENASE [UBIQUINONE] 1 ALPHA SUBCOMPLEX SUBUNIT 9, MITOCHONDRIAL"/>
    <property type="match status" value="1"/>
</dbReference>
<dbReference type="InterPro" id="IPR051207">
    <property type="entry name" value="ComplexI_NDUFA9_subunit"/>
</dbReference>
<reference evidence="3" key="1">
    <citation type="journal article" date="2019" name="Int. J. Syst. Evol. Microbiol.">
        <title>The Global Catalogue of Microorganisms (GCM) 10K type strain sequencing project: providing services to taxonomists for standard genome sequencing and annotation.</title>
        <authorList>
            <consortium name="The Broad Institute Genomics Platform"/>
            <consortium name="The Broad Institute Genome Sequencing Center for Infectious Disease"/>
            <person name="Wu L."/>
            <person name="Ma J."/>
        </authorList>
    </citation>
    <scope>NUCLEOTIDE SEQUENCE [LARGE SCALE GENOMIC DNA]</scope>
    <source>
        <strain evidence="3">JCM 18127</strain>
    </source>
</reference>
<dbReference type="PANTHER" id="PTHR12126">
    <property type="entry name" value="NADH-UBIQUINONE OXIDOREDUCTASE 39 KDA SUBUNIT-RELATED"/>
    <property type="match status" value="1"/>
</dbReference>
<proteinExistence type="predicted"/>
<gene>
    <name evidence="2" type="ORF">GCM10023226_20360</name>
</gene>
<evidence type="ECO:0000313" key="3">
    <source>
        <dbReference type="Proteomes" id="UP001500621"/>
    </source>
</evidence>
<accession>A0ABP8W6Y9</accession>
<dbReference type="RefSeq" id="WP_345265371.1">
    <property type="nucleotide sequence ID" value="NZ_BAABIM010000002.1"/>
</dbReference>
<name>A0ABP8W6Y9_9ACTN</name>
<dbReference type="SUPFAM" id="SSF51735">
    <property type="entry name" value="NAD(P)-binding Rossmann-fold domains"/>
    <property type="match status" value="1"/>
</dbReference>
<dbReference type="EMBL" id="BAABIM010000002">
    <property type="protein sequence ID" value="GAA4683141.1"/>
    <property type="molecule type" value="Genomic_DNA"/>
</dbReference>
<evidence type="ECO:0000313" key="2">
    <source>
        <dbReference type="EMBL" id="GAA4683141.1"/>
    </source>
</evidence>